<sequence>MTSCGQPGAPRERQRRRAGFEMAKKKPLPTLQKTRRAWEGGVGGCRAFIYTADVPTSGCFPRGCCLIGPVGSHLPALGNPETTRSDRRFPIVLAGKRSSSTAPAARRRETLTAFLRNSPRRDDTSGLRLPPLDAPSSFKHELAIIQAETIIHHRHRPACFCSAILRRFAYQKACQGPHLLCCKHRARPVQVRRR</sequence>
<dbReference type="Proteomes" id="UP000193144">
    <property type="component" value="Unassembled WGS sequence"/>
</dbReference>
<organism evidence="1 2">
    <name type="scientific">Clohesyomyces aquaticus</name>
    <dbReference type="NCBI Taxonomy" id="1231657"/>
    <lineage>
        <taxon>Eukaryota</taxon>
        <taxon>Fungi</taxon>
        <taxon>Dikarya</taxon>
        <taxon>Ascomycota</taxon>
        <taxon>Pezizomycotina</taxon>
        <taxon>Dothideomycetes</taxon>
        <taxon>Pleosporomycetidae</taxon>
        <taxon>Pleosporales</taxon>
        <taxon>Lindgomycetaceae</taxon>
        <taxon>Clohesyomyces</taxon>
    </lineage>
</organism>
<proteinExistence type="predicted"/>
<evidence type="ECO:0000313" key="2">
    <source>
        <dbReference type="Proteomes" id="UP000193144"/>
    </source>
</evidence>
<accession>A0A1Y1ZV46</accession>
<comment type="caution">
    <text evidence="1">The sequence shown here is derived from an EMBL/GenBank/DDBJ whole genome shotgun (WGS) entry which is preliminary data.</text>
</comment>
<name>A0A1Y1ZV46_9PLEO</name>
<protein>
    <submittedName>
        <fullName evidence="1">Uncharacterized protein</fullName>
    </submittedName>
</protein>
<keyword evidence="2" id="KW-1185">Reference proteome</keyword>
<dbReference type="EMBL" id="MCFA01000036">
    <property type="protein sequence ID" value="ORY14080.1"/>
    <property type="molecule type" value="Genomic_DNA"/>
</dbReference>
<dbReference type="AlphaFoldDB" id="A0A1Y1ZV46"/>
<gene>
    <name evidence="1" type="ORF">BCR34DRAFT_246710</name>
</gene>
<reference evidence="1 2" key="1">
    <citation type="submission" date="2016-07" db="EMBL/GenBank/DDBJ databases">
        <title>Pervasive Adenine N6-methylation of Active Genes in Fungi.</title>
        <authorList>
            <consortium name="DOE Joint Genome Institute"/>
            <person name="Mondo S.J."/>
            <person name="Dannebaum R.O."/>
            <person name="Kuo R.C."/>
            <person name="Labutti K."/>
            <person name="Haridas S."/>
            <person name="Kuo A."/>
            <person name="Salamov A."/>
            <person name="Ahrendt S.R."/>
            <person name="Lipzen A."/>
            <person name="Sullivan W."/>
            <person name="Andreopoulos W.B."/>
            <person name="Clum A."/>
            <person name="Lindquist E."/>
            <person name="Daum C."/>
            <person name="Ramamoorthy G.K."/>
            <person name="Gryganskyi A."/>
            <person name="Culley D."/>
            <person name="Magnuson J.K."/>
            <person name="James T.Y."/>
            <person name="O'Malley M.A."/>
            <person name="Stajich J.E."/>
            <person name="Spatafora J.W."/>
            <person name="Visel A."/>
            <person name="Grigoriev I.V."/>
        </authorList>
    </citation>
    <scope>NUCLEOTIDE SEQUENCE [LARGE SCALE GENOMIC DNA]</scope>
    <source>
        <strain evidence="1 2">CBS 115471</strain>
    </source>
</reference>
<evidence type="ECO:0000313" key="1">
    <source>
        <dbReference type="EMBL" id="ORY14080.1"/>
    </source>
</evidence>